<gene>
    <name evidence="4" type="ORF">PEVE_00025541</name>
</gene>
<dbReference type="PANTHER" id="PTHR22935:SF95">
    <property type="entry name" value="BETA-LACTAMASE-LIKE 1-RELATED"/>
    <property type="match status" value="1"/>
</dbReference>
<accession>A0ABN8MDR7</accession>
<feature type="transmembrane region" description="Helical" evidence="2">
    <location>
        <begin position="23"/>
        <end position="43"/>
    </location>
</feature>
<dbReference type="Proteomes" id="UP001159427">
    <property type="component" value="Unassembled WGS sequence"/>
</dbReference>
<proteinExistence type="inferred from homology"/>
<organism evidence="4 5">
    <name type="scientific">Porites evermanni</name>
    <dbReference type="NCBI Taxonomy" id="104178"/>
    <lineage>
        <taxon>Eukaryota</taxon>
        <taxon>Metazoa</taxon>
        <taxon>Cnidaria</taxon>
        <taxon>Anthozoa</taxon>
        <taxon>Hexacorallia</taxon>
        <taxon>Scleractinia</taxon>
        <taxon>Fungiina</taxon>
        <taxon>Poritidae</taxon>
        <taxon>Porites</taxon>
    </lineage>
</organism>
<keyword evidence="2" id="KW-0812">Transmembrane</keyword>
<evidence type="ECO:0000256" key="1">
    <source>
        <dbReference type="ARBA" id="ARBA00038473"/>
    </source>
</evidence>
<comment type="similarity">
    <text evidence="1">Belongs to the beta-lactamase family.</text>
</comment>
<sequence length="559" mass="62762">MASVENLVIESIQFTNNRTLRKWQIVTAIACIVAIVVTALLIWQVSKDDTQCNVKTHNTVNQNGGKESGTKQEQPTYWRPCPRLPSLIALPETIPEPLSKALSRIGELVNNAVNSTVQLPAISVSVFYQNRTLWTGHYGSKEYKRKNKPDDRTVYRIGSVTKVFVVLMVYKFYEEGLIDSLDDPLTKYVPEFYIQNPYTMKNITIRQIASQMSGLPREAPCFYVCANVTSQQVIKQLANRSLVMTPGVMPSYSNLGYSLLGRLLTEKLLKNQTFESWVIGRILRPLNMTNTGFDVTEQVQQNMAFPHDDKGKRMPFMIVDWVAPAGQMYSTLEDLTKLGMMFSQPNKQNLFRPSSLREMMYPMNIAPDGVTLWGAPWEMTFIEQNLVRKKGGAIDSYSVTTSVVPELQLGMNILVSTSSFIPGGATTNLNVFYKILLPALNQTLFGLQGSSRFPVDPKPYVGNYSLNETDAITLKVTTSLAEVVAKEDGLVVFYSGGQFEVRYIGLEFLFQAQFAKSSATCFGERLGTYQDFYFSPFNNEGYSTGFKVPGYPMIATRIS</sequence>
<dbReference type="Pfam" id="PF00144">
    <property type="entry name" value="Beta-lactamase"/>
    <property type="match status" value="1"/>
</dbReference>
<name>A0ABN8MDR7_9CNID</name>
<dbReference type="SUPFAM" id="SSF56601">
    <property type="entry name" value="beta-lactamase/transpeptidase-like"/>
    <property type="match status" value="1"/>
</dbReference>
<dbReference type="InterPro" id="IPR051478">
    <property type="entry name" value="Beta-lactamase-like_AB/R"/>
</dbReference>
<reference evidence="4 5" key="1">
    <citation type="submission" date="2022-05" db="EMBL/GenBank/DDBJ databases">
        <authorList>
            <consortium name="Genoscope - CEA"/>
            <person name="William W."/>
        </authorList>
    </citation>
    <scope>NUCLEOTIDE SEQUENCE [LARGE SCALE GENOMIC DNA]</scope>
</reference>
<evidence type="ECO:0000259" key="3">
    <source>
        <dbReference type="Pfam" id="PF00144"/>
    </source>
</evidence>
<dbReference type="InterPro" id="IPR012338">
    <property type="entry name" value="Beta-lactam/transpept-like"/>
</dbReference>
<dbReference type="EMBL" id="CALNXI010000344">
    <property type="protein sequence ID" value="CAH3025252.1"/>
    <property type="molecule type" value="Genomic_DNA"/>
</dbReference>
<evidence type="ECO:0000313" key="4">
    <source>
        <dbReference type="EMBL" id="CAH3025252.1"/>
    </source>
</evidence>
<dbReference type="Gene3D" id="3.40.710.10">
    <property type="entry name" value="DD-peptidase/beta-lactamase superfamily"/>
    <property type="match status" value="1"/>
</dbReference>
<dbReference type="PANTHER" id="PTHR22935">
    <property type="entry name" value="PENICILLIN-BINDING PROTEIN"/>
    <property type="match status" value="1"/>
</dbReference>
<protein>
    <recommendedName>
        <fullName evidence="3">Beta-lactamase-related domain-containing protein</fullName>
    </recommendedName>
</protein>
<evidence type="ECO:0000256" key="2">
    <source>
        <dbReference type="SAM" id="Phobius"/>
    </source>
</evidence>
<keyword evidence="5" id="KW-1185">Reference proteome</keyword>
<dbReference type="InterPro" id="IPR001466">
    <property type="entry name" value="Beta-lactam-related"/>
</dbReference>
<comment type="caution">
    <text evidence="4">The sequence shown here is derived from an EMBL/GenBank/DDBJ whole genome shotgun (WGS) entry which is preliminary data.</text>
</comment>
<keyword evidence="2" id="KW-1133">Transmembrane helix</keyword>
<evidence type="ECO:0000313" key="5">
    <source>
        <dbReference type="Proteomes" id="UP001159427"/>
    </source>
</evidence>
<feature type="domain" description="Beta-lactamase-related" evidence="3">
    <location>
        <begin position="113"/>
        <end position="427"/>
    </location>
</feature>
<keyword evidence="2" id="KW-0472">Membrane</keyword>